<evidence type="ECO:0000259" key="6">
    <source>
        <dbReference type="PROSITE" id="PS51085"/>
    </source>
</evidence>
<dbReference type="Gene3D" id="3.10.20.30">
    <property type="match status" value="1"/>
</dbReference>
<keyword evidence="3" id="KW-0560">Oxidoreductase</keyword>
<dbReference type="InterPro" id="IPR006058">
    <property type="entry name" value="2Fe2S_fd_BS"/>
</dbReference>
<dbReference type="EMBL" id="WELI01000009">
    <property type="protein sequence ID" value="KAB7727978.1"/>
    <property type="molecule type" value="Genomic_DNA"/>
</dbReference>
<dbReference type="Pfam" id="PF01799">
    <property type="entry name" value="Fer2_2"/>
    <property type="match status" value="1"/>
</dbReference>
<gene>
    <name evidence="7" type="ORF">F5984_19680</name>
</gene>
<keyword evidence="2" id="KW-0479">Metal-binding</keyword>
<evidence type="ECO:0000256" key="5">
    <source>
        <dbReference type="ARBA" id="ARBA00023014"/>
    </source>
</evidence>
<dbReference type="InterPro" id="IPR002888">
    <property type="entry name" value="2Fe-2S-bd"/>
</dbReference>
<dbReference type="Pfam" id="PF00111">
    <property type="entry name" value="Fer2"/>
    <property type="match status" value="1"/>
</dbReference>
<dbReference type="GO" id="GO:0046872">
    <property type="term" value="F:metal ion binding"/>
    <property type="evidence" value="ECO:0007669"/>
    <property type="project" value="UniProtKB-KW"/>
</dbReference>
<dbReference type="Gene3D" id="1.10.150.120">
    <property type="entry name" value="[2Fe-2S]-binding domain"/>
    <property type="match status" value="1"/>
</dbReference>
<dbReference type="PANTHER" id="PTHR44379">
    <property type="entry name" value="OXIDOREDUCTASE WITH IRON-SULFUR SUBUNIT"/>
    <property type="match status" value="1"/>
</dbReference>
<dbReference type="GO" id="GO:0051537">
    <property type="term" value="F:2 iron, 2 sulfur cluster binding"/>
    <property type="evidence" value="ECO:0007669"/>
    <property type="project" value="UniProtKB-KW"/>
</dbReference>
<comment type="caution">
    <text evidence="7">The sequence shown here is derived from an EMBL/GenBank/DDBJ whole genome shotgun (WGS) entry which is preliminary data.</text>
</comment>
<keyword evidence="1" id="KW-0001">2Fe-2S</keyword>
<dbReference type="PROSITE" id="PS00197">
    <property type="entry name" value="2FE2S_FER_1"/>
    <property type="match status" value="1"/>
</dbReference>
<dbReference type="InterPro" id="IPR036884">
    <property type="entry name" value="2Fe-2S-bd_dom_sf"/>
</dbReference>
<dbReference type="InterPro" id="IPR036010">
    <property type="entry name" value="2Fe-2S_ferredoxin-like_sf"/>
</dbReference>
<dbReference type="Proteomes" id="UP000488299">
    <property type="component" value="Unassembled WGS sequence"/>
</dbReference>
<dbReference type="SUPFAM" id="SSF47741">
    <property type="entry name" value="CO dehydrogenase ISP C-domain like"/>
    <property type="match status" value="1"/>
</dbReference>
<sequence length="150" mass="16109">MAKYTLLINGQRFQTEADPDTPLLWVLRDNLGLTGTKFGCGIAQCGACTVHFNGEPTRACVLPVSAVGNNKITTIEGLSATGDHPVQKAWAAVDVPQCGYCQAGQIMTAAAFLKRNPKPTTEQIEEAMSGNLCRCGTYHRIREAIQLAAK</sequence>
<evidence type="ECO:0000256" key="3">
    <source>
        <dbReference type="ARBA" id="ARBA00023002"/>
    </source>
</evidence>
<dbReference type="PANTHER" id="PTHR44379:SF2">
    <property type="entry name" value="BLR6218 PROTEIN"/>
    <property type="match status" value="1"/>
</dbReference>
<feature type="domain" description="2Fe-2S ferredoxin-type" evidence="6">
    <location>
        <begin position="2"/>
        <end position="78"/>
    </location>
</feature>
<keyword evidence="4" id="KW-0408">Iron</keyword>
<dbReference type="GO" id="GO:0016491">
    <property type="term" value="F:oxidoreductase activity"/>
    <property type="evidence" value="ECO:0007669"/>
    <property type="project" value="UniProtKB-KW"/>
</dbReference>
<dbReference type="AlphaFoldDB" id="A0A7J5TUZ7"/>
<dbReference type="CDD" id="cd00207">
    <property type="entry name" value="fer2"/>
    <property type="match status" value="1"/>
</dbReference>
<protein>
    <submittedName>
        <fullName evidence="7">2Fe-2S iron-sulfur cluster binding domain-containing protein</fullName>
    </submittedName>
</protein>
<keyword evidence="5" id="KW-0411">Iron-sulfur</keyword>
<dbReference type="PROSITE" id="PS51085">
    <property type="entry name" value="2FE2S_FER_2"/>
    <property type="match status" value="1"/>
</dbReference>
<evidence type="ECO:0000313" key="7">
    <source>
        <dbReference type="EMBL" id="KAB7727978.1"/>
    </source>
</evidence>
<evidence type="ECO:0000313" key="8">
    <source>
        <dbReference type="Proteomes" id="UP000488299"/>
    </source>
</evidence>
<evidence type="ECO:0000256" key="2">
    <source>
        <dbReference type="ARBA" id="ARBA00022723"/>
    </source>
</evidence>
<dbReference type="InterPro" id="IPR012675">
    <property type="entry name" value="Beta-grasp_dom_sf"/>
</dbReference>
<accession>A0A7J5TUZ7</accession>
<reference evidence="7 8" key="1">
    <citation type="submission" date="2019-10" db="EMBL/GenBank/DDBJ databases">
        <title>Rudanella paleaurantiibacter sp. nov., isolated from sludge.</title>
        <authorList>
            <person name="Xu S.Q."/>
        </authorList>
    </citation>
    <scope>NUCLEOTIDE SEQUENCE [LARGE SCALE GENOMIC DNA]</scope>
    <source>
        <strain evidence="7 8">HX-22-17</strain>
    </source>
</reference>
<evidence type="ECO:0000256" key="1">
    <source>
        <dbReference type="ARBA" id="ARBA00022714"/>
    </source>
</evidence>
<keyword evidence="8" id="KW-1185">Reference proteome</keyword>
<dbReference type="InterPro" id="IPR001041">
    <property type="entry name" value="2Fe-2S_ferredoxin-type"/>
</dbReference>
<name>A0A7J5TUZ7_9BACT</name>
<proteinExistence type="predicted"/>
<dbReference type="RefSeq" id="WP_152125929.1">
    <property type="nucleotide sequence ID" value="NZ_WELI01000009.1"/>
</dbReference>
<organism evidence="7 8">
    <name type="scientific">Rudanella paleaurantiibacter</name>
    <dbReference type="NCBI Taxonomy" id="2614655"/>
    <lineage>
        <taxon>Bacteria</taxon>
        <taxon>Pseudomonadati</taxon>
        <taxon>Bacteroidota</taxon>
        <taxon>Cytophagia</taxon>
        <taxon>Cytophagales</taxon>
        <taxon>Cytophagaceae</taxon>
        <taxon>Rudanella</taxon>
    </lineage>
</organism>
<dbReference type="InterPro" id="IPR051452">
    <property type="entry name" value="Diverse_Oxidoreductases"/>
</dbReference>
<dbReference type="SUPFAM" id="SSF54292">
    <property type="entry name" value="2Fe-2S ferredoxin-like"/>
    <property type="match status" value="1"/>
</dbReference>
<evidence type="ECO:0000256" key="4">
    <source>
        <dbReference type="ARBA" id="ARBA00023004"/>
    </source>
</evidence>